<feature type="domain" description="SHSP" evidence="3">
    <location>
        <begin position="56"/>
        <end position="169"/>
    </location>
</feature>
<dbReference type="InterPro" id="IPR008978">
    <property type="entry name" value="HSP20-like_chaperone"/>
</dbReference>
<evidence type="ECO:0000313" key="5">
    <source>
        <dbReference type="Proteomes" id="UP000199256"/>
    </source>
</evidence>
<protein>
    <submittedName>
        <fullName evidence="4">HSP20 family protein</fullName>
    </submittedName>
</protein>
<dbReference type="Pfam" id="PF00011">
    <property type="entry name" value="HSP20"/>
    <property type="match status" value="1"/>
</dbReference>
<evidence type="ECO:0000256" key="2">
    <source>
        <dbReference type="RuleBase" id="RU003616"/>
    </source>
</evidence>
<dbReference type="STRING" id="1396821.SAMN05444515_102151"/>
<sequence length="169" mass="18777">MSNLQHLRQGVSDAWESILGGWQRLYARASGAITRFSPGGRSADGGERDEHELETRSIGWGVMAAEVFDDTDRLVVRLEAPGMDRGSFDIQVIDDHLVIQGEKGVQREHSRGRYHIAECAYGRFERAIPLPGPVDTEGARATYEHGVLRVEMPRLSNAHAQRRITVEAG</sequence>
<dbReference type="PANTHER" id="PTHR11527">
    <property type="entry name" value="HEAT-SHOCK PROTEIN 20 FAMILY MEMBER"/>
    <property type="match status" value="1"/>
</dbReference>
<dbReference type="OrthoDB" id="9792695at2"/>
<dbReference type="InterPro" id="IPR002068">
    <property type="entry name" value="A-crystallin/Hsp20_dom"/>
</dbReference>
<reference evidence="5" key="1">
    <citation type="submission" date="2016-10" db="EMBL/GenBank/DDBJ databases">
        <authorList>
            <person name="Varghese N."/>
            <person name="Submissions S."/>
        </authorList>
    </citation>
    <scope>NUCLEOTIDE SEQUENCE [LARGE SCALE GENOMIC DNA]</scope>
    <source>
        <strain evidence="5">DSM 241</strain>
    </source>
</reference>
<gene>
    <name evidence="4" type="ORF">SAMN05444515_102151</name>
</gene>
<dbReference type="SUPFAM" id="SSF49764">
    <property type="entry name" value="HSP20-like chaperones"/>
    <property type="match status" value="1"/>
</dbReference>
<proteinExistence type="inferred from homology"/>
<comment type="similarity">
    <text evidence="1 2">Belongs to the small heat shock protein (HSP20) family.</text>
</comment>
<dbReference type="PROSITE" id="PS01031">
    <property type="entry name" value="SHSP"/>
    <property type="match status" value="1"/>
</dbReference>
<evidence type="ECO:0000259" key="3">
    <source>
        <dbReference type="PROSITE" id="PS01031"/>
    </source>
</evidence>
<dbReference type="RefSeq" id="WP_090251145.1">
    <property type="nucleotide sequence ID" value="NZ_FOAA01000002.1"/>
</dbReference>
<dbReference type="Proteomes" id="UP000199256">
    <property type="component" value="Unassembled WGS sequence"/>
</dbReference>
<dbReference type="AlphaFoldDB" id="A0A1H7HFM0"/>
<evidence type="ECO:0000313" key="4">
    <source>
        <dbReference type="EMBL" id="SEK48998.1"/>
    </source>
</evidence>
<name>A0A1H7HFM0_9GAMM</name>
<dbReference type="CDD" id="cd06464">
    <property type="entry name" value="ACD_sHsps-like"/>
    <property type="match status" value="1"/>
</dbReference>
<evidence type="ECO:0000256" key="1">
    <source>
        <dbReference type="PROSITE-ProRule" id="PRU00285"/>
    </source>
</evidence>
<dbReference type="EMBL" id="FOAA01000002">
    <property type="protein sequence ID" value="SEK48998.1"/>
    <property type="molecule type" value="Genomic_DNA"/>
</dbReference>
<organism evidence="4 5">
    <name type="scientific">Ectothiorhodospira marina</name>
    <dbReference type="NCBI Taxonomy" id="1396821"/>
    <lineage>
        <taxon>Bacteria</taxon>
        <taxon>Pseudomonadati</taxon>
        <taxon>Pseudomonadota</taxon>
        <taxon>Gammaproteobacteria</taxon>
        <taxon>Chromatiales</taxon>
        <taxon>Ectothiorhodospiraceae</taxon>
        <taxon>Ectothiorhodospira</taxon>
    </lineage>
</organism>
<keyword evidence="5" id="KW-1185">Reference proteome</keyword>
<accession>A0A1H7HFM0</accession>
<dbReference type="InterPro" id="IPR031107">
    <property type="entry name" value="Small_HSP"/>
</dbReference>
<dbReference type="Gene3D" id="2.60.40.790">
    <property type="match status" value="1"/>
</dbReference>